<dbReference type="AlphaFoldDB" id="A0A430V5M0"/>
<protein>
    <submittedName>
        <fullName evidence="1">Uncharacterized protein</fullName>
    </submittedName>
</protein>
<accession>A0A430V5M0</accession>
<dbReference type="Proteomes" id="UP000288073">
    <property type="component" value="Unassembled WGS sequence"/>
</dbReference>
<dbReference type="EMBL" id="PEMN01000070">
    <property type="protein sequence ID" value="RTI19472.1"/>
    <property type="molecule type" value="Genomic_DNA"/>
</dbReference>
<gene>
    <name evidence="1" type="ORF">CSW23_03085</name>
</gene>
<reference evidence="1 2" key="1">
    <citation type="journal article" date="2019" name="Extremophiles">
        <title>Biogeography of thermophiles and predominance of Thermus scotoductus in domestic water heaters.</title>
        <authorList>
            <person name="Wilpiszeski R.L."/>
            <person name="Zhang Z."/>
            <person name="House C.H."/>
        </authorList>
    </citation>
    <scope>NUCLEOTIDE SEQUENCE [LARGE SCALE GENOMIC DNA]</scope>
    <source>
        <strain evidence="1 2">10_S10</strain>
    </source>
</reference>
<name>A0A430V5M0_THESC</name>
<comment type="caution">
    <text evidence="1">The sequence shown here is derived from an EMBL/GenBank/DDBJ whole genome shotgun (WGS) entry which is preliminary data.</text>
</comment>
<dbReference type="RefSeq" id="WP_126206455.1">
    <property type="nucleotide sequence ID" value="NZ_PEMF01000128.1"/>
</dbReference>
<evidence type="ECO:0000313" key="2">
    <source>
        <dbReference type="Proteomes" id="UP000288073"/>
    </source>
</evidence>
<evidence type="ECO:0000313" key="1">
    <source>
        <dbReference type="EMBL" id="RTI19472.1"/>
    </source>
</evidence>
<organism evidence="1 2">
    <name type="scientific">Thermus scotoductus</name>
    <dbReference type="NCBI Taxonomy" id="37636"/>
    <lineage>
        <taxon>Bacteria</taxon>
        <taxon>Thermotogati</taxon>
        <taxon>Deinococcota</taxon>
        <taxon>Deinococci</taxon>
        <taxon>Thermales</taxon>
        <taxon>Thermaceae</taxon>
        <taxon>Thermus</taxon>
    </lineage>
</organism>
<proteinExistence type="predicted"/>
<sequence>MRAFPRVALPLGQTLGRRQEERTLRLAFQDPVPEGALYVGRNHPLVVGLARYAFERALRREEDFGRYTALRTSGVDRVVYLYLLRPRYLLRLSRGQAGGEVLGEEVLSVAYRGGELLPPEETQAFLRLSPEDNVPKEEAQVHLERALRFFSEGQEGIMEVLKSRARKLQEDHRRVRQAAQMTGRVEVVPADLPDLLGVRILVPKRG</sequence>